<comment type="caution">
    <text evidence="1">The sequence shown here is derived from an EMBL/GenBank/DDBJ whole genome shotgun (WGS) entry which is preliminary data.</text>
</comment>
<reference evidence="1 2" key="1">
    <citation type="journal article" date="2024" name="J Genomics">
        <title>Draft genome sequencing and assembly of Favolaschia claudopus CIRM-BRFM 2984 isolated from oak limbs.</title>
        <authorList>
            <person name="Navarro D."/>
            <person name="Drula E."/>
            <person name="Chaduli D."/>
            <person name="Cazenave R."/>
            <person name="Ahrendt S."/>
            <person name="Wang J."/>
            <person name="Lipzen A."/>
            <person name="Daum C."/>
            <person name="Barry K."/>
            <person name="Grigoriev I.V."/>
            <person name="Favel A."/>
            <person name="Rosso M.N."/>
            <person name="Martin F."/>
        </authorList>
    </citation>
    <scope>NUCLEOTIDE SEQUENCE [LARGE SCALE GENOMIC DNA]</scope>
    <source>
        <strain evidence="1 2">CIRM-BRFM 2984</strain>
    </source>
</reference>
<organism evidence="1 2">
    <name type="scientific">Favolaschia claudopus</name>
    <dbReference type="NCBI Taxonomy" id="2862362"/>
    <lineage>
        <taxon>Eukaryota</taxon>
        <taxon>Fungi</taxon>
        <taxon>Dikarya</taxon>
        <taxon>Basidiomycota</taxon>
        <taxon>Agaricomycotina</taxon>
        <taxon>Agaricomycetes</taxon>
        <taxon>Agaricomycetidae</taxon>
        <taxon>Agaricales</taxon>
        <taxon>Marasmiineae</taxon>
        <taxon>Mycenaceae</taxon>
        <taxon>Favolaschia</taxon>
    </lineage>
</organism>
<dbReference type="EMBL" id="JAWWNJ010000034">
    <property type="protein sequence ID" value="KAK7024787.1"/>
    <property type="molecule type" value="Genomic_DNA"/>
</dbReference>
<sequence length="431" mass="49090">MGTAELGNPTNHEADPQARLPPELLLVILHHLRFDRSALRQFCLVSRQLRSLSQPFIFEHISVGTQAPREIASQSPCSSLYETLCQSPHIVTYIHHVDIVSPRLGPAWIAGESTLPPLLSLLADANVVKTFRLRLSGEDWGNLPPELQHSIKLLIKSPSLRNLDFSDFVYLAADIFEHCRSVERLKFSEIIEFRADSEDRSREWLRTIKSFTLLDTDIDNWMFVFPSFHALRDLRIAVTHDEVNPLQYLLRHVSGTLESLNLQLVISYWPKGSSSAGSISLPSLKSLRLSVGLSKPCCDDDDVLHWAIFFLLEQHRYKTLQHLTLDLRFDDASDPHALTGKWRELDSALSDANVFSKLKTLAITLFPMYPEAEPVVRLVGDELPRLLPWTAARDGFEIVRLNRPTSSFFFWPGPLEWSECEGEYEILEDGE</sequence>
<evidence type="ECO:0008006" key="3">
    <source>
        <dbReference type="Google" id="ProtNLM"/>
    </source>
</evidence>
<evidence type="ECO:0000313" key="2">
    <source>
        <dbReference type="Proteomes" id="UP001362999"/>
    </source>
</evidence>
<dbReference type="Proteomes" id="UP001362999">
    <property type="component" value="Unassembled WGS sequence"/>
</dbReference>
<dbReference type="AlphaFoldDB" id="A0AAW0BHH4"/>
<dbReference type="InterPro" id="IPR036047">
    <property type="entry name" value="F-box-like_dom_sf"/>
</dbReference>
<accession>A0AAW0BHH4</accession>
<dbReference type="CDD" id="cd09917">
    <property type="entry name" value="F-box_SF"/>
    <property type="match status" value="1"/>
</dbReference>
<dbReference type="InterPro" id="IPR032675">
    <property type="entry name" value="LRR_dom_sf"/>
</dbReference>
<name>A0AAW0BHH4_9AGAR</name>
<proteinExistence type="predicted"/>
<dbReference type="SUPFAM" id="SSF81383">
    <property type="entry name" value="F-box domain"/>
    <property type="match status" value="1"/>
</dbReference>
<keyword evidence="2" id="KW-1185">Reference proteome</keyword>
<gene>
    <name evidence="1" type="ORF">R3P38DRAFT_2707704</name>
</gene>
<dbReference type="SUPFAM" id="SSF52047">
    <property type="entry name" value="RNI-like"/>
    <property type="match status" value="1"/>
</dbReference>
<dbReference type="Gene3D" id="3.80.10.10">
    <property type="entry name" value="Ribonuclease Inhibitor"/>
    <property type="match status" value="1"/>
</dbReference>
<evidence type="ECO:0000313" key="1">
    <source>
        <dbReference type="EMBL" id="KAK7024787.1"/>
    </source>
</evidence>
<protein>
    <recommendedName>
        <fullName evidence="3">F-box domain-containing protein</fullName>
    </recommendedName>
</protein>